<protein>
    <submittedName>
        <fullName evidence="2">Uroporphyrinogen-III synthase</fullName>
    </submittedName>
</protein>
<accession>A0ABQ0P1J2</accession>
<feature type="domain" description="Tetrapyrrole biosynthesis uroporphyrinogen III synthase" evidence="1">
    <location>
        <begin position="22"/>
        <end position="217"/>
    </location>
</feature>
<dbReference type="Proteomes" id="UP001062901">
    <property type="component" value="Unassembled WGS sequence"/>
</dbReference>
<gene>
    <name evidence="2" type="ORF">AA15669_0855</name>
</gene>
<name>A0ABQ0P1J2_9PROT</name>
<dbReference type="EMBL" id="BAQD01000010">
    <property type="protein sequence ID" value="GBQ06262.1"/>
    <property type="molecule type" value="Genomic_DNA"/>
</dbReference>
<keyword evidence="3" id="KW-1185">Reference proteome</keyword>
<dbReference type="InterPro" id="IPR003754">
    <property type="entry name" value="4pyrrol_synth_uPrphyn_synth"/>
</dbReference>
<reference evidence="2" key="1">
    <citation type="submission" date="2013-04" db="EMBL/GenBank/DDBJ databases">
        <title>The genome sequencing project of 58 acetic acid bacteria.</title>
        <authorList>
            <person name="Okamoto-Kainuma A."/>
            <person name="Ishikawa M."/>
            <person name="Umino S."/>
            <person name="Koizumi Y."/>
            <person name="Shiwa Y."/>
            <person name="Yoshikawa H."/>
            <person name="Matsutani M."/>
            <person name="Matsushita K."/>
        </authorList>
    </citation>
    <scope>NUCLEOTIDE SEQUENCE</scope>
    <source>
        <strain evidence="2">DSM 15669</strain>
    </source>
</reference>
<dbReference type="CDD" id="cd06578">
    <property type="entry name" value="HemD"/>
    <property type="match status" value="1"/>
</dbReference>
<evidence type="ECO:0000313" key="2">
    <source>
        <dbReference type="EMBL" id="GBQ06262.1"/>
    </source>
</evidence>
<evidence type="ECO:0000259" key="1">
    <source>
        <dbReference type="Pfam" id="PF02602"/>
    </source>
</evidence>
<dbReference type="SUPFAM" id="SSF69618">
    <property type="entry name" value="HemD-like"/>
    <property type="match status" value="1"/>
</dbReference>
<sequence length="229" mass="24563">MNKAPSRMVVVTRPEPGLSDTLARLREGGWRAVSCPVMVIQPVAPLPFIEGDALVITSAQALPALAEQPKERLLLTVGKQTADRARKAGFTQVKAAQGKREGLVALCRAYGVSGERVSFVCGCGWRGQAYSRAVADQLGARWVKGYQVQRTSCLAKEAVQALSERDVEAICFYSVETVRAFLSLCPASLTAALRSVRAVCLSEAIAAEARDIVWREVCFGDPVAVLGSP</sequence>
<proteinExistence type="predicted"/>
<evidence type="ECO:0000313" key="3">
    <source>
        <dbReference type="Proteomes" id="UP001062901"/>
    </source>
</evidence>
<dbReference type="Gene3D" id="3.40.50.10090">
    <property type="match status" value="2"/>
</dbReference>
<dbReference type="RefSeq" id="WP_018979231.1">
    <property type="nucleotide sequence ID" value="NZ_BAQD01000010.1"/>
</dbReference>
<dbReference type="Pfam" id="PF02602">
    <property type="entry name" value="HEM4"/>
    <property type="match status" value="1"/>
</dbReference>
<organism evidence="2 3">
    <name type="scientific">Saccharibacter floricola DSM 15669</name>
    <dbReference type="NCBI Taxonomy" id="1123227"/>
    <lineage>
        <taxon>Bacteria</taxon>
        <taxon>Pseudomonadati</taxon>
        <taxon>Pseudomonadota</taxon>
        <taxon>Alphaproteobacteria</taxon>
        <taxon>Acetobacterales</taxon>
        <taxon>Acetobacteraceae</taxon>
        <taxon>Saccharibacter</taxon>
    </lineage>
</organism>
<dbReference type="InterPro" id="IPR036108">
    <property type="entry name" value="4pyrrol_syn_uPrphyn_synt_sf"/>
</dbReference>
<comment type="caution">
    <text evidence="2">The sequence shown here is derived from an EMBL/GenBank/DDBJ whole genome shotgun (WGS) entry which is preliminary data.</text>
</comment>